<evidence type="ECO:0000313" key="1">
    <source>
        <dbReference type="EMBL" id="QCG76112.1"/>
    </source>
</evidence>
<organism evidence="1 2">
    <name type="scientific">Pseudomonas phage vB_PaeM_PA5oct</name>
    <dbReference type="NCBI Taxonomy" id="2163605"/>
    <lineage>
        <taxon>Viruses</taxon>
        <taxon>Duplodnaviria</taxon>
        <taxon>Heunggongvirae</taxon>
        <taxon>Uroviricota</taxon>
        <taxon>Caudoviricetes</taxon>
        <taxon>Arenbergviridae</taxon>
        <taxon>Wroclawvirus</taxon>
        <taxon>Wroclawvirus PA5oct</taxon>
    </lineage>
</organism>
<reference evidence="2" key="1">
    <citation type="journal article" date="2020" name="bioRxiv">
        <title>Integrative omics analysis of Pseudomonas aeruginosa virus PA5oct highlights the molecular complexity of jumbo phages.</title>
        <authorList>
            <person name="Lood C."/>
            <person name="Danis-Wlodarczyk K."/>
            <person name="Blasdel B.G."/>
            <person name="Jang H.B."/>
            <person name="Vandenheuvel D."/>
            <person name="Briers Y."/>
            <person name="Noben J.-P."/>
            <person name="van Noort V."/>
            <person name="Drulis-Kawa Z."/>
            <person name="Lavigne R."/>
        </authorList>
    </citation>
    <scope>NUCLEOTIDE SEQUENCE [LARGE SCALE GENOMIC DNA]</scope>
</reference>
<keyword evidence="2" id="KW-1185">Reference proteome</keyword>
<dbReference type="EMBL" id="MK797984">
    <property type="protein sequence ID" value="QCG76112.1"/>
    <property type="molecule type" value="Genomic_DNA"/>
</dbReference>
<evidence type="ECO:0000313" key="2">
    <source>
        <dbReference type="Proteomes" id="UP000316733"/>
    </source>
</evidence>
<sequence length="237" mass="26832">MSGNAFGQLEPVSLSVLPDIVLSLESILSLSLSNNYLGSTGKFPVTGDIDLAIDKDYITLSDFKSLLLSSFGQENVIQHGGQPSFSVKYQHTDTKYYQVDFMHGEVNWLKLYYFRDENSAYKGSHRNLAISGIFQTQFLDPTTDYVSRYIWSPVRGMVRINRYYDTSIPDVTISQTTHPTLIKYVLGANINSLEDLYNFIPYYEGDPEATYSAIANNFKNANIVDGFVFPTEIQKYI</sequence>
<name>A0A4Y1LUN8_9CAUD</name>
<accession>A0A4Y1LUN8</accession>
<gene>
    <name evidence="1" type="ORF">EST35_0231</name>
</gene>
<proteinExistence type="predicted"/>
<dbReference type="Proteomes" id="UP000316733">
    <property type="component" value="Segment"/>
</dbReference>
<protein>
    <submittedName>
        <fullName evidence="1">Structural protein</fullName>
    </submittedName>
</protein>